<keyword evidence="7" id="KW-1185">Reference proteome</keyword>
<dbReference type="PANTHER" id="PTHR30055:SF234">
    <property type="entry name" value="HTH-TYPE TRANSCRIPTIONAL REGULATOR BETI"/>
    <property type="match status" value="1"/>
</dbReference>
<dbReference type="InterPro" id="IPR050109">
    <property type="entry name" value="HTH-type_TetR-like_transc_reg"/>
</dbReference>
<dbReference type="InterPro" id="IPR001647">
    <property type="entry name" value="HTH_TetR"/>
</dbReference>
<evidence type="ECO:0000259" key="5">
    <source>
        <dbReference type="PROSITE" id="PS50977"/>
    </source>
</evidence>
<organism evidence="6 7">
    <name type="scientific">Plantactinospora mayteni</name>
    <dbReference type="NCBI Taxonomy" id="566021"/>
    <lineage>
        <taxon>Bacteria</taxon>
        <taxon>Bacillati</taxon>
        <taxon>Actinomycetota</taxon>
        <taxon>Actinomycetes</taxon>
        <taxon>Micromonosporales</taxon>
        <taxon>Micromonosporaceae</taxon>
        <taxon>Plantactinospora</taxon>
    </lineage>
</organism>
<dbReference type="InterPro" id="IPR036271">
    <property type="entry name" value="Tet_transcr_reg_TetR-rel_C_sf"/>
</dbReference>
<dbReference type="EMBL" id="BONX01000018">
    <property type="protein sequence ID" value="GIG96186.1"/>
    <property type="molecule type" value="Genomic_DNA"/>
</dbReference>
<feature type="DNA-binding region" description="H-T-H motif" evidence="4">
    <location>
        <begin position="34"/>
        <end position="53"/>
    </location>
</feature>
<gene>
    <name evidence="6" type="ORF">Pma05_27590</name>
</gene>
<name>A0ABQ4ENE3_9ACTN</name>
<evidence type="ECO:0000256" key="4">
    <source>
        <dbReference type="PROSITE-ProRule" id="PRU00335"/>
    </source>
</evidence>
<proteinExistence type="predicted"/>
<dbReference type="InterPro" id="IPR009057">
    <property type="entry name" value="Homeodomain-like_sf"/>
</dbReference>
<evidence type="ECO:0000256" key="2">
    <source>
        <dbReference type="ARBA" id="ARBA00023125"/>
    </source>
</evidence>
<keyword evidence="2 4" id="KW-0238">DNA-binding</keyword>
<dbReference type="SUPFAM" id="SSF46689">
    <property type="entry name" value="Homeodomain-like"/>
    <property type="match status" value="1"/>
</dbReference>
<evidence type="ECO:0000256" key="1">
    <source>
        <dbReference type="ARBA" id="ARBA00023015"/>
    </source>
</evidence>
<evidence type="ECO:0000313" key="6">
    <source>
        <dbReference type="EMBL" id="GIG96186.1"/>
    </source>
</evidence>
<evidence type="ECO:0000256" key="3">
    <source>
        <dbReference type="ARBA" id="ARBA00023163"/>
    </source>
</evidence>
<dbReference type="Proteomes" id="UP000621500">
    <property type="component" value="Unassembled WGS sequence"/>
</dbReference>
<dbReference type="PROSITE" id="PS50977">
    <property type="entry name" value="HTH_TETR_2"/>
    <property type="match status" value="1"/>
</dbReference>
<dbReference type="PANTHER" id="PTHR30055">
    <property type="entry name" value="HTH-TYPE TRANSCRIPTIONAL REGULATOR RUTR"/>
    <property type="match status" value="1"/>
</dbReference>
<comment type="caution">
    <text evidence="6">The sequence shown here is derived from an EMBL/GenBank/DDBJ whole genome shotgun (WGS) entry which is preliminary data.</text>
</comment>
<dbReference type="Pfam" id="PF00440">
    <property type="entry name" value="TetR_N"/>
    <property type="match status" value="1"/>
</dbReference>
<accession>A0ABQ4ENE3</accession>
<feature type="domain" description="HTH tetR-type" evidence="5">
    <location>
        <begin position="13"/>
        <end position="71"/>
    </location>
</feature>
<reference evidence="6 7" key="1">
    <citation type="submission" date="2021-01" db="EMBL/GenBank/DDBJ databases">
        <title>Whole genome shotgun sequence of Plantactinospora mayteni NBRC 109088.</title>
        <authorList>
            <person name="Komaki H."/>
            <person name="Tamura T."/>
        </authorList>
    </citation>
    <scope>NUCLEOTIDE SEQUENCE [LARGE SCALE GENOMIC DNA]</scope>
    <source>
        <strain evidence="6 7">NBRC 109088</strain>
    </source>
</reference>
<dbReference type="RefSeq" id="WP_203857756.1">
    <property type="nucleotide sequence ID" value="NZ_BAAAZQ010000004.1"/>
</dbReference>
<keyword evidence="3" id="KW-0804">Transcription</keyword>
<keyword evidence="1" id="KW-0805">Transcription regulation</keyword>
<dbReference type="Gene3D" id="1.10.357.10">
    <property type="entry name" value="Tetracycline Repressor, domain 2"/>
    <property type="match status" value="1"/>
</dbReference>
<sequence length="190" mass="20723">MADGDRRLRADAERSIRSILEAAERILSDDPNATMEQIAEAAGVARTTIHRRFANRDALVRSMADAAWQQVREAVEQARPDTAPPLVALHQATANILRIKSGWPFAMGQLAVAPTTAQAQADVFAACDRVLVRAQQVGIIRADADLTWTRRVYIALISETAHGAPRTTDDDPDRLAARIIDTLLHGVSGR</sequence>
<evidence type="ECO:0000313" key="7">
    <source>
        <dbReference type="Proteomes" id="UP000621500"/>
    </source>
</evidence>
<protein>
    <recommendedName>
        <fullName evidence="5">HTH tetR-type domain-containing protein</fullName>
    </recommendedName>
</protein>
<dbReference type="SUPFAM" id="SSF48498">
    <property type="entry name" value="Tetracyclin repressor-like, C-terminal domain"/>
    <property type="match status" value="1"/>
</dbReference>